<dbReference type="SUPFAM" id="SSF54001">
    <property type="entry name" value="Cysteine proteinases"/>
    <property type="match status" value="1"/>
</dbReference>
<protein>
    <submittedName>
        <fullName evidence="2">Ubiquitin carboxyl-terminal hydrolase</fullName>
    </submittedName>
</protein>
<dbReference type="CDD" id="cd02257">
    <property type="entry name" value="Peptidase_C19"/>
    <property type="match status" value="1"/>
</dbReference>
<dbReference type="Pfam" id="PF00443">
    <property type="entry name" value="UCH"/>
    <property type="match status" value="1"/>
</dbReference>
<dbReference type="InterPro" id="IPR050164">
    <property type="entry name" value="Peptidase_C19"/>
</dbReference>
<proteinExistence type="predicted"/>
<dbReference type="GO" id="GO:0016787">
    <property type="term" value="F:hydrolase activity"/>
    <property type="evidence" value="ECO:0007669"/>
    <property type="project" value="UniProtKB-KW"/>
</dbReference>
<reference evidence="2 3" key="1">
    <citation type="journal article" date="2022" name="bioRxiv">
        <title>Ecology and evolution of chlamydial symbionts of arthropods.</title>
        <authorList>
            <person name="Halter T."/>
            <person name="Koestlbacher S."/>
            <person name="Collingro A."/>
            <person name="Sixt B.S."/>
            <person name="Toenshoff E.R."/>
            <person name="Hendrickx F."/>
            <person name="Kostanjsek R."/>
            <person name="Horn M."/>
        </authorList>
    </citation>
    <scope>NUCLEOTIDE SEQUENCE [LARGE SCALE GENOMIC DNA]</scope>
    <source>
        <strain evidence="2">W744xW776</strain>
    </source>
</reference>
<evidence type="ECO:0000259" key="1">
    <source>
        <dbReference type="PROSITE" id="PS50235"/>
    </source>
</evidence>
<dbReference type="InterPro" id="IPR038765">
    <property type="entry name" value="Papain-like_cys_pep_sf"/>
</dbReference>
<sequence>MAEAHSMSSVRSYYTAQSSFYSAAELSPFINLNGKSYHLTVYHKKTGSEWEEITHSYLEQSKDINLQEMLQKHIKLSHKDIEITTSVDLKEGFICKAKDTDGIMRKVAGFSLTESQHSKIFAVLKKIKTPKYMVNSSSLLDSSFIKISLEEVKAERVNDYLKQVNVNNKPVGFKNKLNNCGFNSCLQMIINEPALLHIYTTVASHYAKSTKAKDQECGNRMLSVLDSYDQAIEEQKSIPEEVSNKLRLAMNYLSPKEIKLDHYIQEDASEILTILFAKNDEILKKQNLTNTSSINYKFEKVTHHLKVLTETPNKDCSFLNPDNIYREEGTSYGISINFDSEQKDFTLRSLLKKYFCNKDVIGSEMRRYMVDGNDTWVSPVKEEIEFSTLPKDLFINFARFKPDWTKLTNPIEIPEQLDAKLLKIKNAPSGSYELSSFIVHLGDSLNNGHYMAYRKVQDQWMQCNDGSVSLVSKKQALEDAKDSYICFYRLKTSVLGFSQ</sequence>
<evidence type="ECO:0000313" key="3">
    <source>
        <dbReference type="Proteomes" id="UP000826014"/>
    </source>
</evidence>
<organism evidence="2 3">
    <name type="scientific">Candidatus Rhabdochlamydia oedothoracis</name>
    <dbReference type="NCBI Taxonomy" id="2720720"/>
    <lineage>
        <taxon>Bacteria</taxon>
        <taxon>Pseudomonadati</taxon>
        <taxon>Chlamydiota</taxon>
        <taxon>Chlamydiia</taxon>
        <taxon>Parachlamydiales</taxon>
        <taxon>Candidatus Rhabdochlamydiaceae</taxon>
        <taxon>Candidatus Rhabdochlamydia</taxon>
    </lineage>
</organism>
<name>A0ABX8V0J0_9BACT</name>
<dbReference type="Gene3D" id="3.90.70.10">
    <property type="entry name" value="Cysteine proteinases"/>
    <property type="match status" value="1"/>
</dbReference>
<dbReference type="EMBL" id="CP075587">
    <property type="protein sequence ID" value="QYF48737.1"/>
    <property type="molecule type" value="Genomic_DNA"/>
</dbReference>
<evidence type="ECO:0000313" key="2">
    <source>
        <dbReference type="EMBL" id="QYF48737.1"/>
    </source>
</evidence>
<gene>
    <name evidence="2" type="ORF">RHABOEDO_000949</name>
</gene>
<dbReference type="PROSITE" id="PS00973">
    <property type="entry name" value="USP_2"/>
    <property type="match status" value="1"/>
</dbReference>
<dbReference type="InterPro" id="IPR028889">
    <property type="entry name" value="USP"/>
</dbReference>
<dbReference type="InterPro" id="IPR001394">
    <property type="entry name" value="Peptidase_C19_UCH"/>
</dbReference>
<accession>A0ABX8V0J0</accession>
<keyword evidence="2" id="KW-0378">Hydrolase</keyword>
<feature type="domain" description="USP" evidence="1">
    <location>
        <begin position="171"/>
        <end position="491"/>
    </location>
</feature>
<dbReference type="PROSITE" id="PS50235">
    <property type="entry name" value="USP_3"/>
    <property type="match status" value="1"/>
</dbReference>
<dbReference type="InterPro" id="IPR018200">
    <property type="entry name" value="USP_CS"/>
</dbReference>
<dbReference type="Proteomes" id="UP000826014">
    <property type="component" value="Chromosome"/>
</dbReference>
<keyword evidence="3" id="KW-1185">Reference proteome</keyword>
<dbReference type="PANTHER" id="PTHR24006">
    <property type="entry name" value="UBIQUITIN CARBOXYL-TERMINAL HYDROLASE"/>
    <property type="match status" value="1"/>
</dbReference>